<dbReference type="InterPro" id="IPR011330">
    <property type="entry name" value="Glyco_hydro/deAcase_b/a-brl"/>
</dbReference>
<comment type="caution">
    <text evidence="2">The sequence shown here is derived from an EMBL/GenBank/DDBJ whole genome shotgun (WGS) entry which is preliminary data.</text>
</comment>
<name>A0A179DBB0_9SPHI</name>
<sequence length="358" mass="40347">MKKLVALCSLLIASIIANANFGIKRDNFFLKSHTVLFKNKLEKNKLKIFLKLDDFDAKNGNSAATPTMDYLLSKKIKAAIGFIAIRCDESALSVYAPYLNAKNNKGEQLFEVWHHGLDHINPEFDGKNYDYQKAHFEQADKLMKDLFRLQMHSFGAPFNHNDATTNTVISENPNYKITMFNKPAADSQSGILNLENRVNMEIATGKPDYEAFVKNYNSKKGSYTDYMVLQGHPKFWKAEELNQFIKVIDFLISEGCEFDLPYNYYQSINSKTTKPKQTQKITFDALSVKKINDLDFDPKAKASSGLKVLYNSSNSTVATILDGKIHIVGAGTTVITTSQMGDTKFNSADYISQTLKVD</sequence>
<dbReference type="GO" id="GO:0005975">
    <property type="term" value="P:carbohydrate metabolic process"/>
    <property type="evidence" value="ECO:0007669"/>
    <property type="project" value="InterPro"/>
</dbReference>
<accession>A0A179DBB0</accession>
<dbReference type="SUPFAM" id="SSF49373">
    <property type="entry name" value="Invasin/intimin cell-adhesion fragments"/>
    <property type="match status" value="1"/>
</dbReference>
<keyword evidence="3" id="KW-1185">Reference proteome</keyword>
<gene>
    <name evidence="2" type="ORF">A5893_15940</name>
</gene>
<dbReference type="Gene3D" id="3.20.20.370">
    <property type="entry name" value="Glycoside hydrolase/deacetylase"/>
    <property type="match status" value="1"/>
</dbReference>
<dbReference type="Proteomes" id="UP000078459">
    <property type="component" value="Unassembled WGS sequence"/>
</dbReference>
<dbReference type="RefSeq" id="WP_068823672.1">
    <property type="nucleotide sequence ID" value="NZ_LWHJ01000031.1"/>
</dbReference>
<evidence type="ECO:0000313" key="2">
    <source>
        <dbReference type="EMBL" id="OAQ38278.1"/>
    </source>
</evidence>
<dbReference type="Gene3D" id="2.60.40.1080">
    <property type="match status" value="1"/>
</dbReference>
<dbReference type="STRING" id="1826909.A5893_15940"/>
<dbReference type="OrthoDB" id="765190at2"/>
<evidence type="ECO:0000313" key="3">
    <source>
        <dbReference type="Proteomes" id="UP000078459"/>
    </source>
</evidence>
<dbReference type="InterPro" id="IPR008964">
    <property type="entry name" value="Invasin/intimin_cell_adhesion"/>
</dbReference>
<organism evidence="2 3">
    <name type="scientific">Pedobacter psychrophilus</name>
    <dbReference type="NCBI Taxonomy" id="1826909"/>
    <lineage>
        <taxon>Bacteria</taxon>
        <taxon>Pseudomonadati</taxon>
        <taxon>Bacteroidota</taxon>
        <taxon>Sphingobacteriia</taxon>
        <taxon>Sphingobacteriales</taxon>
        <taxon>Sphingobacteriaceae</taxon>
        <taxon>Pedobacter</taxon>
    </lineage>
</organism>
<evidence type="ECO:0000256" key="1">
    <source>
        <dbReference type="SAM" id="SignalP"/>
    </source>
</evidence>
<keyword evidence="1" id="KW-0732">Signal</keyword>
<dbReference type="SUPFAM" id="SSF88713">
    <property type="entry name" value="Glycoside hydrolase/deacetylase"/>
    <property type="match status" value="1"/>
</dbReference>
<evidence type="ECO:0008006" key="4">
    <source>
        <dbReference type="Google" id="ProtNLM"/>
    </source>
</evidence>
<reference evidence="2 3" key="2">
    <citation type="submission" date="2016-06" db="EMBL/GenBank/DDBJ databases">
        <title>Pedobacter psychrophilus sp. nov., isolated from Antarctic fragmentary rock.</title>
        <authorList>
            <person name="Svec P."/>
        </authorList>
    </citation>
    <scope>NUCLEOTIDE SEQUENCE [LARGE SCALE GENOMIC DNA]</scope>
    <source>
        <strain evidence="2 3">CCM 8644</strain>
    </source>
</reference>
<feature type="signal peptide" evidence="1">
    <location>
        <begin position="1"/>
        <end position="19"/>
    </location>
</feature>
<proteinExistence type="predicted"/>
<dbReference type="AlphaFoldDB" id="A0A179DBB0"/>
<protein>
    <recommendedName>
        <fullName evidence="4">NodB homology domain-containing protein</fullName>
    </recommendedName>
</protein>
<feature type="chain" id="PRO_5008100299" description="NodB homology domain-containing protein" evidence="1">
    <location>
        <begin position="20"/>
        <end position="358"/>
    </location>
</feature>
<dbReference type="EMBL" id="LWHJ01000031">
    <property type="protein sequence ID" value="OAQ38278.1"/>
    <property type="molecule type" value="Genomic_DNA"/>
</dbReference>
<reference evidence="2 3" key="1">
    <citation type="submission" date="2016-04" db="EMBL/GenBank/DDBJ databases">
        <authorList>
            <person name="Evans L.H."/>
            <person name="Alamgir A."/>
            <person name="Owens N."/>
            <person name="Weber N.D."/>
            <person name="Virtaneva K."/>
            <person name="Barbian K."/>
            <person name="Babar A."/>
            <person name="Rosenke K."/>
        </authorList>
    </citation>
    <scope>NUCLEOTIDE SEQUENCE [LARGE SCALE GENOMIC DNA]</scope>
    <source>
        <strain evidence="2 3">CCM 8644</strain>
    </source>
</reference>